<dbReference type="Gene3D" id="3.40.50.150">
    <property type="entry name" value="Vaccinia Virus protein VP39"/>
    <property type="match status" value="1"/>
</dbReference>
<keyword evidence="2" id="KW-1185">Reference proteome</keyword>
<dbReference type="Proteomes" id="UP000021315">
    <property type="component" value="Unassembled WGS sequence"/>
</dbReference>
<gene>
    <name evidence="1" type="ORF">AW06_000223</name>
</gene>
<protein>
    <recommendedName>
        <fullName evidence="3">Methyltransferase domain-containing protein</fullName>
    </recommendedName>
</protein>
<dbReference type="RefSeq" id="WP_138678403.1">
    <property type="nucleotide sequence ID" value="NZ_JDST02000004.1"/>
</dbReference>
<dbReference type="InterPro" id="IPR029063">
    <property type="entry name" value="SAM-dependent_MTases_sf"/>
</dbReference>
<evidence type="ECO:0000313" key="2">
    <source>
        <dbReference type="Proteomes" id="UP000021315"/>
    </source>
</evidence>
<evidence type="ECO:0000313" key="1">
    <source>
        <dbReference type="EMBL" id="KFB78417.1"/>
    </source>
</evidence>
<name>A0A080MAS0_9PROT</name>
<dbReference type="Pfam" id="PF13489">
    <property type="entry name" value="Methyltransf_23"/>
    <property type="match status" value="1"/>
</dbReference>
<reference evidence="1" key="1">
    <citation type="submission" date="2014-02" db="EMBL/GenBank/DDBJ databases">
        <title>Expanding our view of genomic diversity in Candidatus Accumulibacter clades.</title>
        <authorList>
            <person name="Skennerton C.T."/>
            <person name="Barr J.J."/>
            <person name="Slater F.R."/>
            <person name="Bond P.L."/>
            <person name="Tyson G.W."/>
        </authorList>
    </citation>
    <scope>NUCLEOTIDE SEQUENCE [LARGE SCALE GENOMIC DNA]</scope>
</reference>
<sequence>MTDYTPEFYSAQQADSLRSARIVLPLLFSHYRPASVVDVGCGVGPWLKVCTELEINDIRGIDGSHVPIEFLMIPQHSFCPANLAETVVTDRQFGLAMSLEVAEHLPESRARTFVKELTQLSKVVLFSAAIPYQGGTAHINENWPEYWATLFHGFGYEPLDFLRPRLWNNNEVCWWYRQNLIVFCEKDFISASGLSEACRDLQWPLSIVHPDMFLWGVARPGRVPASRYPHDARLRTAQVAAWQEGKVATPQQQHTYGAEFHDDFGGFAPLRRLKQLVGRFRR</sequence>
<dbReference type="SUPFAM" id="SSF53335">
    <property type="entry name" value="S-adenosyl-L-methionine-dependent methyltransferases"/>
    <property type="match status" value="1"/>
</dbReference>
<accession>A0A080MAS0</accession>
<evidence type="ECO:0008006" key="3">
    <source>
        <dbReference type="Google" id="ProtNLM"/>
    </source>
</evidence>
<dbReference type="EMBL" id="JDST02000004">
    <property type="protein sequence ID" value="KFB78417.1"/>
    <property type="molecule type" value="Genomic_DNA"/>
</dbReference>
<comment type="caution">
    <text evidence="1">The sequence shown here is derived from an EMBL/GenBank/DDBJ whole genome shotgun (WGS) entry which is preliminary data.</text>
</comment>
<proteinExistence type="predicted"/>
<dbReference type="STRING" id="1453999.AW06_000223"/>
<organism evidence="1 2">
    <name type="scientific">Candidatus Accumulibacter cognatus</name>
    <dbReference type="NCBI Taxonomy" id="2954383"/>
    <lineage>
        <taxon>Bacteria</taxon>
        <taxon>Pseudomonadati</taxon>
        <taxon>Pseudomonadota</taxon>
        <taxon>Betaproteobacteria</taxon>
        <taxon>Candidatus Accumulibacter</taxon>
    </lineage>
</organism>
<dbReference type="AlphaFoldDB" id="A0A080MAS0"/>